<evidence type="ECO:0000256" key="1">
    <source>
        <dbReference type="PROSITE-ProRule" id="PRU00339"/>
    </source>
</evidence>
<feature type="repeat" description="TPR" evidence="1">
    <location>
        <begin position="139"/>
        <end position="172"/>
    </location>
</feature>
<dbReference type="EMBL" id="QEKY01000010">
    <property type="protein sequence ID" value="PVZ09189.1"/>
    <property type="molecule type" value="Genomic_DNA"/>
</dbReference>
<accession>A0A2U1FAL9</accession>
<name>A0A2U1FAL9_9PORP</name>
<evidence type="ECO:0000256" key="2">
    <source>
        <dbReference type="SAM" id="Phobius"/>
    </source>
</evidence>
<keyword evidence="4" id="KW-1185">Reference proteome</keyword>
<dbReference type="PROSITE" id="PS50005">
    <property type="entry name" value="TPR"/>
    <property type="match status" value="1"/>
</dbReference>
<keyword evidence="2" id="KW-1133">Transmembrane helix</keyword>
<dbReference type="Gene3D" id="1.25.40.10">
    <property type="entry name" value="Tetratricopeptide repeat domain"/>
    <property type="match status" value="1"/>
</dbReference>
<dbReference type="Pfam" id="PF13424">
    <property type="entry name" value="TPR_12"/>
    <property type="match status" value="1"/>
</dbReference>
<dbReference type="InterPro" id="IPR011990">
    <property type="entry name" value="TPR-like_helical_dom_sf"/>
</dbReference>
<organism evidence="3 4">
    <name type="scientific">Porphyromonas loveana</name>
    <dbReference type="NCBI Taxonomy" id="1884669"/>
    <lineage>
        <taxon>Bacteria</taxon>
        <taxon>Pseudomonadati</taxon>
        <taxon>Bacteroidota</taxon>
        <taxon>Bacteroidia</taxon>
        <taxon>Bacteroidales</taxon>
        <taxon>Porphyromonadaceae</taxon>
        <taxon>Porphyromonas</taxon>
    </lineage>
</organism>
<dbReference type="Proteomes" id="UP000245462">
    <property type="component" value="Unassembled WGS sequence"/>
</dbReference>
<dbReference type="InterPro" id="IPR019734">
    <property type="entry name" value="TPR_rpt"/>
</dbReference>
<dbReference type="SUPFAM" id="SSF48452">
    <property type="entry name" value="TPR-like"/>
    <property type="match status" value="1"/>
</dbReference>
<dbReference type="GeneID" id="94551028"/>
<evidence type="ECO:0000313" key="3">
    <source>
        <dbReference type="EMBL" id="PVZ09189.1"/>
    </source>
</evidence>
<protein>
    <submittedName>
        <fullName evidence="3">Tetratricopeptide repeat protein</fullName>
    </submittedName>
</protein>
<feature type="transmembrane region" description="Helical" evidence="2">
    <location>
        <begin position="31"/>
        <end position="48"/>
    </location>
</feature>
<gene>
    <name evidence="3" type="ORF">C7382_11056</name>
</gene>
<keyword evidence="2" id="KW-0472">Membrane</keyword>
<keyword evidence="2" id="KW-0812">Transmembrane</keyword>
<keyword evidence="1" id="KW-0802">TPR repeat</keyword>
<dbReference type="AlphaFoldDB" id="A0A2U1FAL9"/>
<comment type="caution">
    <text evidence="3">The sequence shown here is derived from an EMBL/GenBank/DDBJ whole genome shotgun (WGS) entry which is preliminary data.</text>
</comment>
<proteinExistence type="predicted"/>
<sequence length="228" mass="25143">MSKKENQQTENQVGEVVSRSEQFVEKNMTKIGLAILGIFIIVAGVFAYKRFVSEPKAREAATKVYLAEDKFIQELDSAALNGNGATEMGLLAVIDKYSGTETSNLSQAYAGICYYNIGEYQKAIDHLKAFSAKENMVAPSITRLIGDSYVQLKKYEEAVGYFEKAAAAASNDAITPSCLIKAGRVYEELKQYDKAMAAYKQVKDKYYTSMEANTVEADIIRVKAKGAK</sequence>
<dbReference type="SMART" id="SM00028">
    <property type="entry name" value="TPR"/>
    <property type="match status" value="3"/>
</dbReference>
<dbReference type="OrthoDB" id="9808622at2"/>
<dbReference type="RefSeq" id="WP_116679561.1">
    <property type="nucleotide sequence ID" value="NZ_JBGXZY010000009.1"/>
</dbReference>
<evidence type="ECO:0000313" key="4">
    <source>
        <dbReference type="Proteomes" id="UP000245462"/>
    </source>
</evidence>
<reference evidence="3 4" key="1">
    <citation type="submission" date="2018-04" db="EMBL/GenBank/DDBJ databases">
        <title>Genomic Encyclopedia of Type Strains, Phase IV (KMG-IV): sequencing the most valuable type-strain genomes for metagenomic binning, comparative biology and taxonomic classification.</title>
        <authorList>
            <person name="Goeker M."/>
        </authorList>
    </citation>
    <scope>NUCLEOTIDE SEQUENCE [LARGE SCALE GENOMIC DNA]</scope>
    <source>
        <strain evidence="3 4">DSM 28520</strain>
    </source>
</reference>